<dbReference type="EMBL" id="ML978222">
    <property type="protein sequence ID" value="KAF2027724.1"/>
    <property type="molecule type" value="Genomic_DNA"/>
</dbReference>
<keyword evidence="1" id="KW-0175">Coiled coil</keyword>
<feature type="coiled-coil region" evidence="1">
    <location>
        <begin position="112"/>
        <end position="216"/>
    </location>
</feature>
<dbReference type="OrthoDB" id="5421041at2759"/>
<sequence length="540" mass="60816">MTTQPKLGHIRTDLGVDGIDSIPQTLVQAQDFYTAVTSLTSENGFKALVELFKLLPQRDNDIKAKDEIICELNTKLHDQERCYKVFKQEQLSAFLDKYENWSEDNCTLQDQVEELKTAVKAKDGDLMALRKEAEGNKTQNEDLEEKRAQLTKRLKEMSSQMIQLEARLGSMESDSHVRVQDLAKSRNRVAVLEKSLEKEAERYQSLNAEATQSKERLSGMLQYFVRIKELDLTKKADRIETLWESAIQLVGSFAGRDLPDDILRSDWTKLRENDTFKHRIPLPKTNSEIAKKMRVAVILGAFATLIENAIFQPTYLLLEDNGLRESLRLQAHVDTKQEKYARSILLAMLPEEQEINSKECVAYVVEELLDGMNVQSLLANDAISTVGQALERLVTQFQEEWKIIQCGTQKLDASFAYSPCPSLPWHVFDIRAADLKAGIHPAAPLSSANVEDNIVVVPRLYHFVVQAEPTPLTHGYVLQKAHLDAAEDEIRRSLPSAPFAAVSSSRIRTRSGRVMSVTGDAASNGRGGDRFLSQARGARD</sequence>
<comment type="caution">
    <text evidence="3">The sequence shown here is derived from an EMBL/GenBank/DDBJ whole genome shotgun (WGS) entry which is preliminary data.</text>
</comment>
<evidence type="ECO:0000313" key="4">
    <source>
        <dbReference type="Proteomes" id="UP000799777"/>
    </source>
</evidence>
<evidence type="ECO:0000256" key="1">
    <source>
        <dbReference type="SAM" id="Coils"/>
    </source>
</evidence>
<evidence type="ECO:0000313" key="3">
    <source>
        <dbReference type="EMBL" id="KAF2027724.1"/>
    </source>
</evidence>
<accession>A0A9P4H570</accession>
<organism evidence="3 4">
    <name type="scientific">Setomelanomma holmii</name>
    <dbReference type="NCBI Taxonomy" id="210430"/>
    <lineage>
        <taxon>Eukaryota</taxon>
        <taxon>Fungi</taxon>
        <taxon>Dikarya</taxon>
        <taxon>Ascomycota</taxon>
        <taxon>Pezizomycotina</taxon>
        <taxon>Dothideomycetes</taxon>
        <taxon>Pleosporomycetidae</taxon>
        <taxon>Pleosporales</taxon>
        <taxon>Pleosporineae</taxon>
        <taxon>Phaeosphaeriaceae</taxon>
        <taxon>Setomelanomma</taxon>
    </lineage>
</organism>
<proteinExistence type="predicted"/>
<dbReference type="Proteomes" id="UP000799777">
    <property type="component" value="Unassembled WGS sequence"/>
</dbReference>
<protein>
    <submittedName>
        <fullName evidence="3">Uncharacterized protein</fullName>
    </submittedName>
</protein>
<reference evidence="3" key="1">
    <citation type="journal article" date="2020" name="Stud. Mycol.">
        <title>101 Dothideomycetes genomes: a test case for predicting lifestyles and emergence of pathogens.</title>
        <authorList>
            <person name="Haridas S."/>
            <person name="Albert R."/>
            <person name="Binder M."/>
            <person name="Bloem J."/>
            <person name="Labutti K."/>
            <person name="Salamov A."/>
            <person name="Andreopoulos B."/>
            <person name="Baker S."/>
            <person name="Barry K."/>
            <person name="Bills G."/>
            <person name="Bluhm B."/>
            <person name="Cannon C."/>
            <person name="Castanera R."/>
            <person name="Culley D."/>
            <person name="Daum C."/>
            <person name="Ezra D."/>
            <person name="Gonzalez J."/>
            <person name="Henrissat B."/>
            <person name="Kuo A."/>
            <person name="Liang C."/>
            <person name="Lipzen A."/>
            <person name="Lutzoni F."/>
            <person name="Magnuson J."/>
            <person name="Mondo S."/>
            <person name="Nolan M."/>
            <person name="Ohm R."/>
            <person name="Pangilinan J."/>
            <person name="Park H.-J."/>
            <person name="Ramirez L."/>
            <person name="Alfaro M."/>
            <person name="Sun H."/>
            <person name="Tritt A."/>
            <person name="Yoshinaga Y."/>
            <person name="Zwiers L.-H."/>
            <person name="Turgeon B."/>
            <person name="Goodwin S."/>
            <person name="Spatafora J."/>
            <person name="Crous P."/>
            <person name="Grigoriev I."/>
        </authorList>
    </citation>
    <scope>NUCLEOTIDE SEQUENCE</scope>
    <source>
        <strain evidence="3">CBS 110217</strain>
    </source>
</reference>
<evidence type="ECO:0000256" key="2">
    <source>
        <dbReference type="SAM" id="MobiDB-lite"/>
    </source>
</evidence>
<dbReference type="AlphaFoldDB" id="A0A9P4H570"/>
<name>A0A9P4H570_9PLEO</name>
<gene>
    <name evidence="3" type="ORF">EK21DRAFT_114514</name>
</gene>
<feature type="region of interest" description="Disordered" evidence="2">
    <location>
        <begin position="513"/>
        <end position="540"/>
    </location>
</feature>
<keyword evidence="4" id="KW-1185">Reference proteome</keyword>